<dbReference type="Proteomes" id="UP001175271">
    <property type="component" value="Unassembled WGS sequence"/>
</dbReference>
<evidence type="ECO:0000313" key="2">
    <source>
        <dbReference type="EMBL" id="KAK0412382.1"/>
    </source>
</evidence>
<accession>A0AA39LWN9</accession>
<dbReference type="AlphaFoldDB" id="A0AA39LWN9"/>
<keyword evidence="1" id="KW-1133">Transmembrane helix</keyword>
<feature type="transmembrane region" description="Helical" evidence="1">
    <location>
        <begin position="101"/>
        <end position="120"/>
    </location>
</feature>
<sequence>MDDSLSLTTTLLYSLQNIDYHLHFPAVFIDALLIWLSARYVSPSLVRTYTLNISIVALVCALYGIARTTFEDRILRYEDNSADIVIIVDYLVDALMSFPPLALYEIQGTLIVVLAFYSCTQPIKYKQYFRQRNVFVGFLSGNLIVLALAIGKFFESTYHYYLYNVHILRAHVAVRLLIEMTLFSVMLVFYFKTLKEILPTRLNELGTETERFNRIRLRSVLIYCTPPNFLLVFGIVGSLSSAYVNAFPIRFPTVNSVYGVIYSLKCMAHNTVVFRLLVSSVSIIFAFQQYRQAVKDMTRDLYSYCKRIAIRKSQSHVSTASNSQRSHNWTS</sequence>
<evidence type="ECO:0000256" key="1">
    <source>
        <dbReference type="SAM" id="Phobius"/>
    </source>
</evidence>
<reference evidence="2" key="1">
    <citation type="submission" date="2023-06" db="EMBL/GenBank/DDBJ databases">
        <title>Genomic analysis of the entomopathogenic nematode Steinernema hermaphroditum.</title>
        <authorList>
            <person name="Schwarz E.M."/>
            <person name="Heppert J.K."/>
            <person name="Baniya A."/>
            <person name="Schwartz H.T."/>
            <person name="Tan C.-H."/>
            <person name="Antoshechkin I."/>
            <person name="Sternberg P.W."/>
            <person name="Goodrich-Blair H."/>
            <person name="Dillman A.R."/>
        </authorList>
    </citation>
    <scope>NUCLEOTIDE SEQUENCE</scope>
    <source>
        <strain evidence="2">PS9179</strain>
        <tissue evidence="2">Whole animal</tissue>
    </source>
</reference>
<feature type="transmembrane region" description="Helical" evidence="1">
    <location>
        <begin position="267"/>
        <end position="287"/>
    </location>
</feature>
<feature type="transmembrane region" description="Helical" evidence="1">
    <location>
        <begin position="220"/>
        <end position="247"/>
    </location>
</feature>
<keyword evidence="3" id="KW-1185">Reference proteome</keyword>
<feature type="transmembrane region" description="Helical" evidence="1">
    <location>
        <begin position="20"/>
        <end position="37"/>
    </location>
</feature>
<keyword evidence="1" id="KW-0812">Transmembrane</keyword>
<organism evidence="2 3">
    <name type="scientific">Steinernema hermaphroditum</name>
    <dbReference type="NCBI Taxonomy" id="289476"/>
    <lineage>
        <taxon>Eukaryota</taxon>
        <taxon>Metazoa</taxon>
        <taxon>Ecdysozoa</taxon>
        <taxon>Nematoda</taxon>
        <taxon>Chromadorea</taxon>
        <taxon>Rhabditida</taxon>
        <taxon>Tylenchina</taxon>
        <taxon>Panagrolaimomorpha</taxon>
        <taxon>Strongyloidoidea</taxon>
        <taxon>Steinernematidae</taxon>
        <taxon>Steinernema</taxon>
    </lineage>
</organism>
<name>A0AA39LWN9_9BILA</name>
<evidence type="ECO:0000313" key="3">
    <source>
        <dbReference type="Proteomes" id="UP001175271"/>
    </source>
</evidence>
<feature type="transmembrane region" description="Helical" evidence="1">
    <location>
        <begin position="49"/>
        <end position="66"/>
    </location>
</feature>
<protein>
    <submittedName>
        <fullName evidence="2">Uncharacterized protein</fullName>
    </submittedName>
</protein>
<gene>
    <name evidence="2" type="ORF">QR680_006182</name>
</gene>
<feature type="transmembrane region" description="Helical" evidence="1">
    <location>
        <begin position="132"/>
        <end position="150"/>
    </location>
</feature>
<keyword evidence="1" id="KW-0472">Membrane</keyword>
<proteinExistence type="predicted"/>
<dbReference type="EMBL" id="JAUCMV010000003">
    <property type="protein sequence ID" value="KAK0412382.1"/>
    <property type="molecule type" value="Genomic_DNA"/>
</dbReference>
<feature type="transmembrane region" description="Helical" evidence="1">
    <location>
        <begin position="170"/>
        <end position="191"/>
    </location>
</feature>
<comment type="caution">
    <text evidence="2">The sequence shown here is derived from an EMBL/GenBank/DDBJ whole genome shotgun (WGS) entry which is preliminary data.</text>
</comment>